<dbReference type="Proteomes" id="UP000250918">
    <property type="component" value="Unassembled WGS sequence"/>
</dbReference>
<dbReference type="Gene3D" id="3.40.50.10860">
    <property type="entry name" value="Leucine Dehydrogenase, chain A, domain 1"/>
    <property type="match status" value="1"/>
</dbReference>
<dbReference type="InterPro" id="IPR046346">
    <property type="entry name" value="Aminoacid_DH-like_N_sf"/>
</dbReference>
<organism evidence="5 6">
    <name type="scientific">candidate division GN15 bacterium</name>
    <dbReference type="NCBI Taxonomy" id="2072418"/>
    <lineage>
        <taxon>Bacteria</taxon>
        <taxon>candidate division GN15</taxon>
    </lineage>
</organism>
<dbReference type="SUPFAM" id="SSF51735">
    <property type="entry name" value="NAD(P)-binding Rossmann-fold domains"/>
    <property type="match status" value="1"/>
</dbReference>
<reference evidence="5 6" key="1">
    <citation type="journal article" date="2018" name="ISME J.">
        <title>A methanotrophic archaeon couples anaerobic oxidation of methane to Fe(III) reduction.</title>
        <authorList>
            <person name="Cai C."/>
            <person name="Leu A.O."/>
            <person name="Xie G.J."/>
            <person name="Guo J."/>
            <person name="Feng Y."/>
            <person name="Zhao J.X."/>
            <person name="Tyson G.W."/>
            <person name="Yuan Z."/>
            <person name="Hu S."/>
        </authorList>
    </citation>
    <scope>NUCLEOTIDE SEQUENCE [LARGE SCALE GENOMIC DNA]</scope>
    <source>
        <strain evidence="5">FeB_12</strain>
    </source>
</reference>
<feature type="non-terminal residue" evidence="5">
    <location>
        <position position="324"/>
    </location>
</feature>
<keyword evidence="2 3" id="KW-0560">Oxidoreductase</keyword>
<dbReference type="PRINTS" id="PR00082">
    <property type="entry name" value="GLFDHDRGNASE"/>
</dbReference>
<dbReference type="Pfam" id="PF02812">
    <property type="entry name" value="ELFV_dehydrog_N"/>
    <property type="match status" value="1"/>
</dbReference>
<dbReference type="GO" id="GO:0006538">
    <property type="term" value="P:L-glutamate catabolic process"/>
    <property type="evidence" value="ECO:0007669"/>
    <property type="project" value="TreeGrafter"/>
</dbReference>
<dbReference type="AlphaFoldDB" id="A0A855X7J3"/>
<gene>
    <name evidence="5" type="ORF">C3F09_05855</name>
</gene>
<dbReference type="InterPro" id="IPR006095">
    <property type="entry name" value="Glu/Leu/Phe/Val/Trp_DH"/>
</dbReference>
<dbReference type="InterPro" id="IPR006097">
    <property type="entry name" value="Glu/Leu/Phe/Val/Trp_DH_dimer"/>
</dbReference>
<dbReference type="InterPro" id="IPR006096">
    <property type="entry name" value="Glu/Leu/Phe/Val/Trp_DH_C"/>
</dbReference>
<dbReference type="InterPro" id="IPR033524">
    <property type="entry name" value="Glu/Leu/Phe/Val_DH_AS"/>
</dbReference>
<evidence type="ECO:0000256" key="1">
    <source>
        <dbReference type="ARBA" id="ARBA00006382"/>
    </source>
</evidence>
<dbReference type="SMART" id="SM00839">
    <property type="entry name" value="ELFV_dehydrog"/>
    <property type="match status" value="1"/>
</dbReference>
<evidence type="ECO:0000256" key="2">
    <source>
        <dbReference type="ARBA" id="ARBA00023002"/>
    </source>
</evidence>
<sequence length="324" mass="36209">MQSGSFNPFEMAQAQFDKCADILKLDEAARQLLRNPMREYHFNIPVRMDDGKMKVFRGFRCQHNDSRGPGKGGIRFHPAETIDTVRALSMWMTWKTAVVDIPLGGSKGGVICDPHNLSPREQEQICRGWVRQISHDIGPLIDVPAPDVMTNAQHMLWMLDEFETIHRQRMPGLITGKPVGMGGSLGRTEATGYGLIYTVREALKELGMKPENCVAAAQGFGNVSQYAIRLFIQMGGKVICVSCWNQAEKKSYTYRKMSGVNPDELMSITDHFGEISKDKAKGLGYEILPGDAWIEQDVDILLPAAIENQITAETVNKIKPRVKI</sequence>
<comment type="caution">
    <text evidence="5">The sequence shown here is derived from an EMBL/GenBank/DDBJ whole genome shotgun (WGS) entry which is preliminary data.</text>
</comment>
<evidence type="ECO:0000259" key="4">
    <source>
        <dbReference type="SMART" id="SM00839"/>
    </source>
</evidence>
<evidence type="ECO:0000313" key="6">
    <source>
        <dbReference type="Proteomes" id="UP000250918"/>
    </source>
</evidence>
<dbReference type="Pfam" id="PF00208">
    <property type="entry name" value="ELFV_dehydrog"/>
    <property type="match status" value="1"/>
</dbReference>
<dbReference type="SUPFAM" id="SSF53223">
    <property type="entry name" value="Aminoacid dehydrogenase-like, N-terminal domain"/>
    <property type="match status" value="1"/>
</dbReference>
<evidence type="ECO:0000256" key="3">
    <source>
        <dbReference type="RuleBase" id="RU004417"/>
    </source>
</evidence>
<dbReference type="EMBL" id="PQAP01000068">
    <property type="protein sequence ID" value="PWB72990.1"/>
    <property type="molecule type" value="Genomic_DNA"/>
</dbReference>
<dbReference type="GO" id="GO:0004352">
    <property type="term" value="F:glutamate dehydrogenase (NAD+) activity"/>
    <property type="evidence" value="ECO:0007669"/>
    <property type="project" value="TreeGrafter"/>
</dbReference>
<comment type="similarity">
    <text evidence="1 3">Belongs to the Glu/Leu/Phe/Val dehydrogenases family.</text>
</comment>
<feature type="domain" description="Glutamate/phenylalanine/leucine/valine/L-tryptophan dehydrogenase C-terminal" evidence="4">
    <location>
        <begin position="184"/>
        <end position="324"/>
    </location>
</feature>
<dbReference type="PANTHER" id="PTHR11606:SF13">
    <property type="entry name" value="GLUTAMATE DEHYDROGENASE 1, MITOCHONDRIAL"/>
    <property type="match status" value="1"/>
</dbReference>
<name>A0A855X7J3_9BACT</name>
<dbReference type="Gene3D" id="3.40.50.720">
    <property type="entry name" value="NAD(P)-binding Rossmann-like Domain"/>
    <property type="match status" value="1"/>
</dbReference>
<dbReference type="PANTHER" id="PTHR11606">
    <property type="entry name" value="GLUTAMATE DEHYDROGENASE"/>
    <property type="match status" value="1"/>
</dbReference>
<protein>
    <submittedName>
        <fullName evidence="5">Glutamate dehydrogenase</fullName>
    </submittedName>
</protein>
<accession>A0A855X7J3</accession>
<proteinExistence type="inferred from homology"/>
<dbReference type="InterPro" id="IPR036291">
    <property type="entry name" value="NAD(P)-bd_dom_sf"/>
</dbReference>
<dbReference type="PROSITE" id="PS00074">
    <property type="entry name" value="GLFV_DEHYDROGENASE"/>
    <property type="match status" value="1"/>
</dbReference>
<evidence type="ECO:0000313" key="5">
    <source>
        <dbReference type="EMBL" id="PWB72990.1"/>
    </source>
</evidence>